<dbReference type="PANTHER" id="PTHR46138:SF1">
    <property type="entry name" value="PROTEIN DR1"/>
    <property type="match status" value="1"/>
</dbReference>
<dbReference type="CDD" id="cd22905">
    <property type="entry name" value="HFD_Dr1"/>
    <property type="match status" value="1"/>
</dbReference>
<sequence length="183" mass="20799">MGDKDKDDNLSLPKATVSKLIKEMLPNDIRCSNETRDLILECCVEFIHLISSEANDICGKDGRRTIGADHVIKALTELGFSEYTEKVSEVYTKHKLEVSTKTKSSKKFDNLSNGKSMEQLLKEQKQLFENAKNALQGSTDHQNVDIQQQQQQQQLQQQQQQQQFFTGNQSLPPPSYPNPHPHT</sequence>
<organism evidence="5 6">
    <name type="scientific">Polysphondylium violaceum</name>
    <dbReference type="NCBI Taxonomy" id="133409"/>
    <lineage>
        <taxon>Eukaryota</taxon>
        <taxon>Amoebozoa</taxon>
        <taxon>Evosea</taxon>
        <taxon>Eumycetozoa</taxon>
        <taxon>Dictyostelia</taxon>
        <taxon>Dictyosteliales</taxon>
        <taxon>Dictyosteliaceae</taxon>
        <taxon>Polysphondylium</taxon>
    </lineage>
</organism>
<dbReference type="InterPro" id="IPR003958">
    <property type="entry name" value="CBFA_NFYB_domain"/>
</dbReference>
<gene>
    <name evidence="5" type="ORF">CYY_005211</name>
</gene>
<reference evidence="5" key="1">
    <citation type="submission" date="2020-01" db="EMBL/GenBank/DDBJ databases">
        <title>Development of genomics and gene disruption for Polysphondylium violaceum indicates a role for the polyketide synthase stlB in stalk morphogenesis.</title>
        <authorList>
            <person name="Narita B."/>
            <person name="Kawabe Y."/>
            <person name="Kin K."/>
            <person name="Saito T."/>
            <person name="Gibbs R."/>
            <person name="Kuspa A."/>
            <person name="Muzny D."/>
            <person name="Queller D."/>
            <person name="Richards S."/>
            <person name="Strassman J."/>
            <person name="Sucgang R."/>
            <person name="Worley K."/>
            <person name="Schaap P."/>
        </authorList>
    </citation>
    <scope>NUCLEOTIDE SEQUENCE</scope>
    <source>
        <strain evidence="5">QSvi11</strain>
    </source>
</reference>
<evidence type="ECO:0000256" key="2">
    <source>
        <dbReference type="ARBA" id="ARBA00023242"/>
    </source>
</evidence>
<comment type="caution">
    <text evidence="5">The sequence shown here is derived from an EMBL/GenBank/DDBJ whole genome shotgun (WGS) entry which is preliminary data.</text>
</comment>
<dbReference type="EMBL" id="AJWJ01000202">
    <property type="protein sequence ID" value="KAF2073461.1"/>
    <property type="molecule type" value="Genomic_DNA"/>
</dbReference>
<evidence type="ECO:0000256" key="1">
    <source>
        <dbReference type="ARBA" id="ARBA00004123"/>
    </source>
</evidence>
<dbReference type="SUPFAM" id="SSF47113">
    <property type="entry name" value="Histone-fold"/>
    <property type="match status" value="1"/>
</dbReference>
<dbReference type="InterPro" id="IPR009072">
    <property type="entry name" value="Histone-fold"/>
</dbReference>
<dbReference type="GO" id="GO:0017054">
    <property type="term" value="C:negative cofactor 2 complex"/>
    <property type="evidence" value="ECO:0007669"/>
    <property type="project" value="InterPro"/>
</dbReference>
<evidence type="ECO:0000313" key="5">
    <source>
        <dbReference type="EMBL" id="KAF2073461.1"/>
    </source>
</evidence>
<comment type="subcellular location">
    <subcellularLocation>
        <location evidence="1">Nucleus</location>
    </subcellularLocation>
</comment>
<dbReference type="GO" id="GO:0046982">
    <property type="term" value="F:protein heterodimerization activity"/>
    <property type="evidence" value="ECO:0007669"/>
    <property type="project" value="InterPro"/>
</dbReference>
<protein>
    <recommendedName>
        <fullName evidence="4">Transcription factor CBF/NF-Y/archaeal histone domain-containing protein</fullName>
    </recommendedName>
</protein>
<accession>A0A8J4PU41</accession>
<dbReference type="Proteomes" id="UP000695562">
    <property type="component" value="Unassembled WGS sequence"/>
</dbReference>
<evidence type="ECO:0000259" key="4">
    <source>
        <dbReference type="Pfam" id="PF00808"/>
    </source>
</evidence>
<feature type="compositionally biased region" description="Pro residues" evidence="3">
    <location>
        <begin position="171"/>
        <end position="183"/>
    </location>
</feature>
<evidence type="ECO:0000256" key="3">
    <source>
        <dbReference type="SAM" id="MobiDB-lite"/>
    </source>
</evidence>
<dbReference type="GO" id="GO:0000122">
    <property type="term" value="P:negative regulation of transcription by RNA polymerase II"/>
    <property type="evidence" value="ECO:0007669"/>
    <property type="project" value="InterPro"/>
</dbReference>
<keyword evidence="2" id="KW-0539">Nucleus</keyword>
<dbReference type="InterPro" id="IPR042225">
    <property type="entry name" value="Ncb2"/>
</dbReference>
<dbReference type="Pfam" id="PF00808">
    <property type="entry name" value="CBFD_NFYB_HMF"/>
    <property type="match status" value="1"/>
</dbReference>
<dbReference type="AlphaFoldDB" id="A0A8J4PU41"/>
<feature type="compositionally biased region" description="Low complexity" evidence="3">
    <location>
        <begin position="147"/>
        <end position="163"/>
    </location>
</feature>
<dbReference type="GO" id="GO:0016251">
    <property type="term" value="F:RNA polymerase II general transcription initiation factor activity"/>
    <property type="evidence" value="ECO:0007669"/>
    <property type="project" value="TreeGrafter"/>
</dbReference>
<dbReference type="FunFam" id="1.10.20.10:FF:000019">
    <property type="entry name" value="Negative cofactor 2 beta"/>
    <property type="match status" value="1"/>
</dbReference>
<dbReference type="PANTHER" id="PTHR46138">
    <property type="entry name" value="PROTEIN DR1"/>
    <property type="match status" value="1"/>
</dbReference>
<feature type="domain" description="Transcription factor CBF/NF-Y/archaeal histone" evidence="4">
    <location>
        <begin position="11"/>
        <end position="75"/>
    </location>
</feature>
<keyword evidence="6" id="KW-1185">Reference proteome</keyword>
<proteinExistence type="predicted"/>
<name>A0A8J4PU41_9MYCE</name>
<dbReference type="OrthoDB" id="601405at2759"/>
<dbReference type="Gene3D" id="1.10.20.10">
    <property type="entry name" value="Histone, subunit A"/>
    <property type="match status" value="1"/>
</dbReference>
<dbReference type="GO" id="GO:0017025">
    <property type="term" value="F:TBP-class protein binding"/>
    <property type="evidence" value="ECO:0007669"/>
    <property type="project" value="TreeGrafter"/>
</dbReference>
<feature type="region of interest" description="Disordered" evidence="3">
    <location>
        <begin position="138"/>
        <end position="183"/>
    </location>
</feature>
<evidence type="ECO:0000313" key="6">
    <source>
        <dbReference type="Proteomes" id="UP000695562"/>
    </source>
</evidence>
<dbReference type="GO" id="GO:0051123">
    <property type="term" value="P:RNA polymerase II preinitiation complex assembly"/>
    <property type="evidence" value="ECO:0007669"/>
    <property type="project" value="TreeGrafter"/>
</dbReference>